<evidence type="ECO:0000256" key="2">
    <source>
        <dbReference type="SAM" id="Phobius"/>
    </source>
</evidence>
<dbReference type="PANTHER" id="PTHR30441">
    <property type="entry name" value="DUF748 DOMAIN-CONTAINING PROTEIN"/>
    <property type="match status" value="1"/>
</dbReference>
<evidence type="ECO:0000313" key="4">
    <source>
        <dbReference type="Proteomes" id="UP000220629"/>
    </source>
</evidence>
<reference evidence="4" key="1">
    <citation type="submission" date="2017-09" db="EMBL/GenBank/DDBJ databases">
        <title>FDA dAtabase for Regulatory Grade micrObial Sequences (FDA-ARGOS): Supporting development and validation of Infectious Disease Dx tests.</title>
        <authorList>
            <person name="Minogue T."/>
            <person name="Wolcott M."/>
            <person name="Wasieloski L."/>
            <person name="Aguilar W."/>
            <person name="Moore D."/>
            <person name="Tallon L."/>
            <person name="Sadzewicz L."/>
            <person name="Ott S."/>
            <person name="Zhao X."/>
            <person name="Nagaraj S."/>
            <person name="Vavikolanu K."/>
            <person name="Aluvathingal J."/>
            <person name="Nadendla S."/>
            <person name="Sichtig H."/>
        </authorList>
    </citation>
    <scope>NUCLEOTIDE SEQUENCE [LARGE SCALE GENOMIC DNA]</scope>
    <source>
        <strain evidence="4">FDAARGOS_390</strain>
    </source>
</reference>
<dbReference type="GO" id="GO:0005886">
    <property type="term" value="C:plasma membrane"/>
    <property type="evidence" value="ECO:0007669"/>
    <property type="project" value="TreeGrafter"/>
</dbReference>
<keyword evidence="2" id="KW-1133">Transmembrane helix</keyword>
<keyword evidence="2" id="KW-0472">Membrane</keyword>
<dbReference type="Gene3D" id="3.30.1330.60">
    <property type="entry name" value="OmpA-like domain"/>
    <property type="match status" value="1"/>
</dbReference>
<dbReference type="PANTHER" id="PTHR30441:SF8">
    <property type="entry name" value="DUF748 DOMAIN-CONTAINING PROTEIN"/>
    <property type="match status" value="1"/>
</dbReference>
<dbReference type="Pfam" id="PF05359">
    <property type="entry name" value="DUF748"/>
    <property type="match status" value="2"/>
</dbReference>
<dbReference type="InterPro" id="IPR052894">
    <property type="entry name" value="AsmA-related"/>
</dbReference>
<dbReference type="InterPro" id="IPR036737">
    <property type="entry name" value="OmpA-like_sf"/>
</dbReference>
<evidence type="ECO:0000313" key="3">
    <source>
        <dbReference type="EMBL" id="PEH40999.1"/>
    </source>
</evidence>
<accession>A0A2A7SC48</accession>
<comment type="caution">
    <text evidence="3">The sequence shown here is derived from an EMBL/GenBank/DDBJ whole genome shotgun (WGS) entry which is preliminary data.</text>
</comment>
<feature type="region of interest" description="Disordered" evidence="1">
    <location>
        <begin position="1"/>
        <end position="22"/>
    </location>
</feature>
<sequence>MASIQKNQPENSRPSVGKRLGDVARSRRTRRVALGILIFLVVFGLLGFFAAPPLIRHIAEQQLSRQLDRPATIARIALNPYTLRLEADGVHIGERGGQGPFVDIGRLTVRPAWSSLLRGAPIVDEVRIDAPRFHIVRYDAQRFNFTDLIEKFSKPSQPSSSGPTRFSVSNIQVTDGRIDFDDRLLGARHVVDQWALGVPFVATLPSKTDIFVQPTLKLRLDGSPIAITGKTKPFSQTRESEINLKFDGLDVPKLLSYAPARLPVQMSSGRLSSDLVLRFSIDGETPALRVSGTVDLADANLSDAANHPLFAARAVHVAAGSLEPLRQVLHFDEIRVDAPVLMLTRDAAGVLNVQKLAAAQGGAANAANDAKAGSAAKAAPAAASSPAAVTAAASAPAGAASGASATTQTQAKPAAEDAKPQPLDLTIARLAIDDGTIHISDASVAPAADLTLAKLKTTLSGFTLQGRQPAKFWISTQLAQGGALNAAGAVSLAQQQVGGHLGIDGFALPAIAPYLAGASSAKLLDGRLGASIDAFADWSKPELAANVGPSSLTLDALKIGAPYAKAPVLALSKADVKLSRIDLGARTAEVASVAINGLDVDAARLKNGEIDLAALAEPAASARGARREPAEKTAAQSAAKPAAKLATKPANGKTTAPWHYRIGELSLAGAKASFTDLSTPRPVKLAFAPLDVKVGPLTDDLSKPLPVSLRTTLNRKGSFAVAGEVTATPLDAKLRIDGNRLDAAAFEPYFGGALNATIASALLNAKGNLAVSQAKAATKASYRGDLAVVDVRMLDKASSDPFAGWRSLALSNLKANYDSERGTDVDAARVTFSGFYGRVLLDAQGRLNLNDVVARQSGPAQSLTRDASGAEPVPLSPTAAAVAAASAHPASGASAATATTATASASPASAAASVAGTLASANAASGAAAPLPASVPSVVVKAAPAPSQPVRMRFGELVLQDGRVTYTDNFIRPNYTADLVAIKGTVGAFGTDSQTSAPVDIAASLAGNGPISIKGSVNPLIAKPALDLTASAHGIELTNLTPYSAKYAGYPITKGKLNVDLHYQLADDQLSANNHIFIDQLTFGDHVDNDTATKLPVRLAISLLKNSRGEIDVNIPVSGSLSNPEFSIGGLIWHAVLNLLKKAVTAPFSLIASAFGGNGEELGYVEFAPGVATLSDASKQKLDTISKMLAEKPSIRLDLTGRVDPARDAPGLRDAYVERLVRQQKLKDVVGQGESIDPMTVKVTPEEYTKYLTKAYKAADFKKPRNLIGMQKTLPDADMKAALEAHAPADDAALRELAQQRAQAVRQYLDGKVDASRMFIVAPRLDAKGIEDKGATTRVDFGLK</sequence>
<evidence type="ECO:0000256" key="1">
    <source>
        <dbReference type="SAM" id="MobiDB-lite"/>
    </source>
</evidence>
<feature type="compositionally biased region" description="Polar residues" evidence="1">
    <location>
        <begin position="1"/>
        <end position="14"/>
    </location>
</feature>
<feature type="transmembrane region" description="Helical" evidence="2">
    <location>
        <begin position="32"/>
        <end position="55"/>
    </location>
</feature>
<dbReference type="Proteomes" id="UP000220629">
    <property type="component" value="Unassembled WGS sequence"/>
</dbReference>
<gene>
    <name evidence="3" type="ORF">CRM94_01815</name>
</gene>
<dbReference type="EMBL" id="PDDY01000001">
    <property type="protein sequence ID" value="PEH40999.1"/>
    <property type="molecule type" value="Genomic_DNA"/>
</dbReference>
<dbReference type="GO" id="GO:0090313">
    <property type="term" value="P:regulation of protein targeting to membrane"/>
    <property type="evidence" value="ECO:0007669"/>
    <property type="project" value="TreeGrafter"/>
</dbReference>
<keyword evidence="2" id="KW-0812">Transmembrane</keyword>
<protein>
    <submittedName>
        <fullName evidence="3">AsmA family protein</fullName>
    </submittedName>
</protein>
<feature type="region of interest" description="Disordered" evidence="1">
    <location>
        <begin position="621"/>
        <end position="652"/>
    </location>
</feature>
<feature type="compositionally biased region" description="Low complexity" evidence="1">
    <location>
        <begin position="632"/>
        <end position="650"/>
    </location>
</feature>
<organism evidence="3 4">
    <name type="scientific">Burkholderia gladioli</name>
    <name type="common">Pseudomonas marginata</name>
    <name type="synonym">Phytomonas marginata</name>
    <dbReference type="NCBI Taxonomy" id="28095"/>
    <lineage>
        <taxon>Bacteria</taxon>
        <taxon>Pseudomonadati</taxon>
        <taxon>Pseudomonadota</taxon>
        <taxon>Betaproteobacteria</taxon>
        <taxon>Burkholderiales</taxon>
        <taxon>Burkholderiaceae</taxon>
        <taxon>Burkholderia</taxon>
    </lineage>
</organism>
<name>A0A2A7SC48_BURGA</name>
<dbReference type="RefSeq" id="WP_098151403.1">
    <property type="nucleotide sequence ID" value="NZ_CADEQH010000024.1"/>
</dbReference>
<dbReference type="InterPro" id="IPR008023">
    <property type="entry name" value="DUF748"/>
</dbReference>
<proteinExistence type="predicted"/>